<organism evidence="2 3">
    <name type="scientific">Meristemomyces frigidus</name>
    <dbReference type="NCBI Taxonomy" id="1508187"/>
    <lineage>
        <taxon>Eukaryota</taxon>
        <taxon>Fungi</taxon>
        <taxon>Dikarya</taxon>
        <taxon>Ascomycota</taxon>
        <taxon>Pezizomycotina</taxon>
        <taxon>Dothideomycetes</taxon>
        <taxon>Dothideomycetidae</taxon>
        <taxon>Mycosphaerellales</taxon>
        <taxon>Teratosphaeriaceae</taxon>
        <taxon>Meristemomyces</taxon>
    </lineage>
</organism>
<dbReference type="AlphaFoldDB" id="A0AAN7T997"/>
<dbReference type="PANTHER" id="PTHR14305">
    <property type="entry name" value="E3 UBIQUITIN-PROTEIN LIGASE CCNB1IP1"/>
    <property type="match status" value="1"/>
</dbReference>
<dbReference type="InterPro" id="IPR042448">
    <property type="entry name" value="CCNB1IP1"/>
</dbReference>
<dbReference type="GO" id="GO:0061630">
    <property type="term" value="F:ubiquitin protein ligase activity"/>
    <property type="evidence" value="ECO:0007669"/>
    <property type="project" value="InterPro"/>
</dbReference>
<protein>
    <submittedName>
        <fullName evidence="2">Uncharacterized protein</fullName>
    </submittedName>
</protein>
<accession>A0AAN7T997</accession>
<sequence length="289" mass="31742">MNADDAVLAKLQPSEDYKTSVLSGLSPALIMECAGRALAFYSYQAAQEVIYQDFLARSLTDKYANLSTEMDKIIHDANAEIVNLRDKLSIMHVEQKTLEQKNYDLENQIKLKSKTQQQLHAVYNRLKNQAMGPNIEMAAQRDAEQVLYAAGVGHSRGKAMHSRGSAGSGGSAGQSRTIQAWEQHGRGSRHGMQTSHSAPFTTGTVPSTPSATRQRMQVRMPPLYGNSGTATRTAVDRETFQHPGSVQRSNSYSPLDQSGVRHGMGYGMRAGVKMGRQQNGLINRNGLMR</sequence>
<feature type="compositionally biased region" description="Polar residues" evidence="1">
    <location>
        <begin position="191"/>
        <end position="213"/>
    </location>
</feature>
<name>A0AAN7T997_9PEZI</name>
<dbReference type="Proteomes" id="UP001310890">
    <property type="component" value="Unassembled WGS sequence"/>
</dbReference>
<evidence type="ECO:0000313" key="3">
    <source>
        <dbReference type="Proteomes" id="UP001310890"/>
    </source>
</evidence>
<evidence type="ECO:0000313" key="2">
    <source>
        <dbReference type="EMBL" id="KAK5107876.1"/>
    </source>
</evidence>
<comment type="caution">
    <text evidence="2">The sequence shown here is derived from an EMBL/GenBank/DDBJ whole genome shotgun (WGS) entry which is preliminary data.</text>
</comment>
<dbReference type="GO" id="GO:0007131">
    <property type="term" value="P:reciprocal meiotic recombination"/>
    <property type="evidence" value="ECO:0007669"/>
    <property type="project" value="InterPro"/>
</dbReference>
<feature type="region of interest" description="Disordered" evidence="1">
    <location>
        <begin position="156"/>
        <end position="213"/>
    </location>
</feature>
<proteinExistence type="predicted"/>
<dbReference type="PANTHER" id="PTHR14305:SF0">
    <property type="entry name" value="E3 UBIQUITIN-PROTEIN LIGASE CCNB1IP1"/>
    <property type="match status" value="1"/>
</dbReference>
<gene>
    <name evidence="2" type="ORF">LTR62_000586</name>
</gene>
<reference evidence="2" key="1">
    <citation type="submission" date="2023-08" db="EMBL/GenBank/DDBJ databases">
        <title>Black Yeasts Isolated from many extreme environments.</title>
        <authorList>
            <person name="Coleine C."/>
            <person name="Stajich J.E."/>
            <person name="Selbmann L."/>
        </authorList>
    </citation>
    <scope>NUCLEOTIDE SEQUENCE</scope>
    <source>
        <strain evidence="2">CCFEE 5401</strain>
    </source>
</reference>
<evidence type="ECO:0000256" key="1">
    <source>
        <dbReference type="SAM" id="MobiDB-lite"/>
    </source>
</evidence>
<dbReference type="EMBL" id="JAVRRL010000103">
    <property type="protein sequence ID" value="KAK5107876.1"/>
    <property type="molecule type" value="Genomic_DNA"/>
</dbReference>
<dbReference type="GO" id="GO:0000795">
    <property type="term" value="C:synaptonemal complex"/>
    <property type="evidence" value="ECO:0007669"/>
    <property type="project" value="InterPro"/>
</dbReference>